<dbReference type="InterPro" id="IPR036279">
    <property type="entry name" value="5-3_exonuclease_C_sf"/>
</dbReference>
<dbReference type="SMART" id="SM00475">
    <property type="entry name" value="53EXOc"/>
    <property type="match status" value="1"/>
</dbReference>
<keyword evidence="4" id="KW-0269">Exonuclease</keyword>
<dbReference type="GO" id="GO:0003677">
    <property type="term" value="F:DNA binding"/>
    <property type="evidence" value="ECO:0007669"/>
    <property type="project" value="InterPro"/>
</dbReference>
<dbReference type="GO" id="GO:0017108">
    <property type="term" value="F:5'-flap endonuclease activity"/>
    <property type="evidence" value="ECO:0007669"/>
    <property type="project" value="InterPro"/>
</dbReference>
<dbReference type="GO" id="GO:0008409">
    <property type="term" value="F:5'-3' exonuclease activity"/>
    <property type="evidence" value="ECO:0007669"/>
    <property type="project" value="InterPro"/>
</dbReference>
<dbReference type="InterPro" id="IPR020046">
    <property type="entry name" value="5-3_exonucl_a-hlix_arch_N"/>
</dbReference>
<reference evidence="4" key="1">
    <citation type="submission" date="2020-04" db="EMBL/GenBank/DDBJ databases">
        <authorList>
            <person name="Chiriac C."/>
            <person name="Salcher M."/>
            <person name="Ghai R."/>
            <person name="Kavagutti S V."/>
        </authorList>
    </citation>
    <scope>NUCLEOTIDE SEQUENCE</scope>
</reference>
<dbReference type="Pfam" id="PF02739">
    <property type="entry name" value="5_3_exonuc_N"/>
    <property type="match status" value="1"/>
</dbReference>
<gene>
    <name evidence="4" type="ORF">UFOVP823_40</name>
</gene>
<dbReference type="InterPro" id="IPR002421">
    <property type="entry name" value="5-3_exonuclease"/>
</dbReference>
<evidence type="ECO:0000256" key="1">
    <source>
        <dbReference type="ARBA" id="ARBA00022722"/>
    </source>
</evidence>
<dbReference type="GO" id="GO:0033567">
    <property type="term" value="P:DNA replication, Okazaki fragment processing"/>
    <property type="evidence" value="ECO:0007669"/>
    <property type="project" value="InterPro"/>
</dbReference>
<name>A0A6J5P0F2_9CAUD</name>
<dbReference type="EMBL" id="LR796773">
    <property type="protein sequence ID" value="CAB4165400.1"/>
    <property type="molecule type" value="Genomic_DNA"/>
</dbReference>
<dbReference type="SUPFAM" id="SSF88723">
    <property type="entry name" value="PIN domain-like"/>
    <property type="match status" value="1"/>
</dbReference>
<protein>
    <submittedName>
        <fullName evidence="4">Exonuclease</fullName>
    </submittedName>
</protein>
<sequence length="253" mass="27818">MSRVLLIDGDVLAYAAASKAEKTLEWEPGEFTVHANLEEAQANVESKLEQFQRDLDGDLIKIAMTDSVYWRKDVLSTYKSNRAATRKPIILKQVRQWMFDVLQAVSVPTLEGDDVLGIWATHPGVKGEKIIVSIDKDMKTIPGLVYNPSKDSDPVLISEAEADRWHMMQTLAGDTTDGYSGCPGIGMKRAGDILDAAGDDAWAAVVAAFAKAKLGPDEALVQARVARICRASDYDSKLKKVKLWEPNPRTATQ</sequence>
<dbReference type="PANTHER" id="PTHR42646">
    <property type="entry name" value="FLAP ENDONUCLEASE XNI"/>
    <property type="match status" value="1"/>
</dbReference>
<evidence type="ECO:0000256" key="2">
    <source>
        <dbReference type="ARBA" id="ARBA00022801"/>
    </source>
</evidence>
<dbReference type="SUPFAM" id="SSF47807">
    <property type="entry name" value="5' to 3' exonuclease, C-terminal subdomain"/>
    <property type="match status" value="1"/>
</dbReference>
<dbReference type="InterPro" id="IPR038969">
    <property type="entry name" value="FEN"/>
</dbReference>
<proteinExistence type="predicted"/>
<keyword evidence="2" id="KW-0378">Hydrolase</keyword>
<dbReference type="PANTHER" id="PTHR42646:SF2">
    <property type="entry name" value="5'-3' EXONUCLEASE FAMILY PROTEIN"/>
    <property type="match status" value="1"/>
</dbReference>
<organism evidence="4">
    <name type="scientific">uncultured Caudovirales phage</name>
    <dbReference type="NCBI Taxonomy" id="2100421"/>
    <lineage>
        <taxon>Viruses</taxon>
        <taxon>Duplodnaviria</taxon>
        <taxon>Heunggongvirae</taxon>
        <taxon>Uroviricota</taxon>
        <taxon>Caudoviricetes</taxon>
        <taxon>Peduoviridae</taxon>
        <taxon>Maltschvirus</taxon>
        <taxon>Maltschvirus maltsch</taxon>
    </lineage>
</organism>
<evidence type="ECO:0000313" key="4">
    <source>
        <dbReference type="EMBL" id="CAB4165400.1"/>
    </source>
</evidence>
<accession>A0A6J5P0F2</accession>
<feature type="domain" description="5'-3' exonuclease" evidence="3">
    <location>
        <begin position="2"/>
        <end position="244"/>
    </location>
</feature>
<keyword evidence="1" id="KW-0540">Nuclease</keyword>
<dbReference type="Gene3D" id="1.10.150.20">
    <property type="entry name" value="5' to 3' exonuclease, C-terminal subdomain"/>
    <property type="match status" value="1"/>
</dbReference>
<evidence type="ECO:0000259" key="3">
    <source>
        <dbReference type="SMART" id="SM00475"/>
    </source>
</evidence>
<dbReference type="InterPro" id="IPR029060">
    <property type="entry name" value="PIN-like_dom_sf"/>
</dbReference>
<dbReference type="Gene3D" id="3.40.50.1010">
    <property type="entry name" value="5'-nuclease"/>
    <property type="match status" value="1"/>
</dbReference>